<feature type="transmembrane region" description="Helical" evidence="2">
    <location>
        <begin position="424"/>
        <end position="445"/>
    </location>
</feature>
<feature type="region of interest" description="Disordered" evidence="1">
    <location>
        <begin position="519"/>
        <end position="573"/>
    </location>
</feature>
<feature type="region of interest" description="Disordered" evidence="1">
    <location>
        <begin position="1"/>
        <end position="52"/>
    </location>
</feature>
<protein>
    <recommendedName>
        <fullName evidence="4">IgA FC receptor</fullName>
    </recommendedName>
</protein>
<organism evidence="3">
    <name type="scientific">Streptomyces sp. R21</name>
    <dbReference type="NCBI Taxonomy" id="3238627"/>
    <lineage>
        <taxon>Bacteria</taxon>
        <taxon>Bacillati</taxon>
        <taxon>Actinomycetota</taxon>
        <taxon>Actinomycetes</taxon>
        <taxon>Kitasatosporales</taxon>
        <taxon>Streptomycetaceae</taxon>
        <taxon>Streptomyces</taxon>
    </lineage>
</organism>
<evidence type="ECO:0000313" key="3">
    <source>
        <dbReference type="EMBL" id="XDQ31869.1"/>
    </source>
</evidence>
<dbReference type="EMBL" id="CP163435">
    <property type="protein sequence ID" value="XDQ31869.1"/>
    <property type="molecule type" value="Genomic_DNA"/>
</dbReference>
<feature type="compositionally biased region" description="Low complexity" evidence="1">
    <location>
        <begin position="635"/>
        <end position="680"/>
    </location>
</feature>
<dbReference type="AlphaFoldDB" id="A0AB39PN11"/>
<keyword evidence="2" id="KW-0472">Membrane</keyword>
<feature type="compositionally biased region" description="Pro residues" evidence="1">
    <location>
        <begin position="7"/>
        <end position="52"/>
    </location>
</feature>
<feature type="transmembrane region" description="Helical" evidence="2">
    <location>
        <begin position="393"/>
        <end position="412"/>
    </location>
</feature>
<accession>A0AB39PN11</accession>
<feature type="transmembrane region" description="Helical" evidence="2">
    <location>
        <begin position="163"/>
        <end position="183"/>
    </location>
</feature>
<evidence type="ECO:0008006" key="4">
    <source>
        <dbReference type="Google" id="ProtNLM"/>
    </source>
</evidence>
<feature type="transmembrane region" description="Helical" evidence="2">
    <location>
        <begin position="600"/>
        <end position="623"/>
    </location>
</feature>
<feature type="transmembrane region" description="Helical" evidence="2">
    <location>
        <begin position="301"/>
        <end position="322"/>
    </location>
</feature>
<gene>
    <name evidence="3" type="ORF">AB5J56_19355</name>
</gene>
<name>A0AB39PN11_9ACTN</name>
<keyword evidence="2" id="KW-1133">Transmembrane helix</keyword>
<feature type="transmembrane region" description="Helical" evidence="2">
    <location>
        <begin position="74"/>
        <end position="97"/>
    </location>
</feature>
<feature type="transmembrane region" description="Helical" evidence="2">
    <location>
        <begin position="223"/>
        <end position="242"/>
    </location>
</feature>
<feature type="region of interest" description="Disordered" evidence="1">
    <location>
        <begin position="628"/>
        <end position="689"/>
    </location>
</feature>
<feature type="compositionally biased region" description="Pro residues" evidence="1">
    <location>
        <begin position="532"/>
        <end position="573"/>
    </location>
</feature>
<feature type="compositionally biased region" description="Low complexity" evidence="1">
    <location>
        <begin position="519"/>
        <end position="531"/>
    </location>
</feature>
<feature type="transmembrane region" description="Helical" evidence="2">
    <location>
        <begin position="476"/>
        <end position="498"/>
    </location>
</feature>
<evidence type="ECO:0000256" key="1">
    <source>
        <dbReference type="SAM" id="MobiDB-lite"/>
    </source>
</evidence>
<keyword evidence="2" id="KW-0812">Transmembrane</keyword>
<reference evidence="3" key="1">
    <citation type="submission" date="2024-07" db="EMBL/GenBank/DDBJ databases">
        <authorList>
            <person name="Yu S.T."/>
        </authorList>
    </citation>
    <scope>NUCLEOTIDE SEQUENCE</scope>
    <source>
        <strain evidence="3">R21</strain>
    </source>
</reference>
<sequence length="827" mass="83876">MADAPAAVPPTPDVPPAPGAPEPPVSVPPPPLPPPSVAPPSGPPPLGPPPGYVPGPAWPSPLGAFLGRTFRGDWAGAAQAALWPLGLLLIASAALGIPSYGQSSDGGEAIIGFGDRTRIALALLLQALGGGFEVKSAPASVFGGGGSGGGLAGDFEGGGSLSLIPLTVTALWIVALFIGVRMLRTRMARTQFAGPQFAQAQFAQDRPYAGGGAPQSATAGLEAAARVALLVTAGVLALSLIARPTLLGAVQVSSSPALAALGALLLGFAVAGGVLHQDDLARWSAARPGVRALLRATGTALRALSVVLVLCSVVAFICLTQIDDLDGLWDNDGISPLAAALLVLPNLAVTALGLSWGAPIEGEARGTSSYSYGGGYSHESFGLSELGDVTNSWAIVGALALGLVCALIIGIMAARRSAGRGEQLLTAGLCYGLFLLLAGFGGLGWEMAGRSSDYDTGYGSGSGGSASGKASIGLDIPYALLFGLLWIFIAAFVAPYLLRMTGSGAGPVAPAMPPIASPMSPMSSTSPVSSVPTPPMPSSPTPGFVPPPALASPPPAQMPAPAPAPASMPNPAPIPIPYDSHTFHLGQRPPVTPKARGRSLVWVVTLAVAFVVGGGAAAGVLIWQDKHSDGDSNKPAAGSTPTAPASSSPSPVLSEPPTAAPTSTPTGEATGEATASSAEPPDGYRQLDDPMGFSFAVPDVWAREGVKNGTQVTYAGSTGLEHLQVGVIANAGYTSYDNFLTLEKTAKKKDAGYRRIKLESNIFQGRAGAIWEYTYTDESGRTLHAKDQGYVAANGTEYAIMIVGHDDVWQSGLSETFRVALDSWKLT</sequence>
<feature type="transmembrane region" description="Helical" evidence="2">
    <location>
        <begin position="254"/>
        <end position="275"/>
    </location>
</feature>
<evidence type="ECO:0000256" key="2">
    <source>
        <dbReference type="SAM" id="Phobius"/>
    </source>
</evidence>
<proteinExistence type="predicted"/>
<dbReference type="RefSeq" id="WP_369243185.1">
    <property type="nucleotide sequence ID" value="NZ_CP163435.1"/>
</dbReference>